<dbReference type="GO" id="GO:0004497">
    <property type="term" value="F:monooxygenase activity"/>
    <property type="evidence" value="ECO:0007669"/>
    <property type="project" value="UniProtKB-KW"/>
</dbReference>
<comment type="cofactor">
    <cofactor evidence="1 13">
        <name>heme</name>
        <dbReference type="ChEBI" id="CHEBI:30413"/>
    </cofactor>
</comment>
<sequence>MFISQLSHNLSPAINFLRQTTVGGILEDKNKTLLTGAILALIIYAIVSYVRSPWRKLPPSPRRLPILGNTYQLLDKNWLLSKDCKESFKDVMHLDAAGTPTIIFNSFNSAFDVLERHGNNYSDRPQLIMAQKFLNKGVLMSLMNYNSHCRRMRRASQAALTKTAVRDYHSIQMKEATILTSAFLTNTSRHDWQKEFQRTAASLIMSILYDYPTLMSLHDDSMKGIETYNNRVSHAVVLGNFFVELFPWMMYIPERFAKWKREGLKHGDEHYELFRGLLNRVKVDLASGGTRPSFSASLLQENDRNNLTELEMSFLAGLMYSGGAETTVTTLIWWTLAMIVFPDVQRRAQAELDAVVGRSRLPTFADAPHLPYVRAIVKEILRWRPTLPLGVPHVASEDGWYEGMFIPKGTMCMANMWHCNHDREVFGDDADNFRPERFLDEKGEVILGSTEANQEGHITFGFGRRACPGKHLANDALFIDIARILWAINIERGRDENGNELPLDTESFADLGVFIRPKPFDCKFSPRFPEVLSILAEERERCGV</sequence>
<reference evidence="15" key="1">
    <citation type="journal article" date="2022" name="New Phytol.">
        <title>Evolutionary transition to the ectomycorrhizal habit in the genomes of a hyperdiverse lineage of mushroom-forming fungi.</title>
        <authorList>
            <person name="Looney B."/>
            <person name="Miyauchi S."/>
            <person name="Morin E."/>
            <person name="Drula E."/>
            <person name="Courty P.E."/>
            <person name="Kohler A."/>
            <person name="Kuo A."/>
            <person name="LaButti K."/>
            <person name="Pangilinan J."/>
            <person name="Lipzen A."/>
            <person name="Riley R."/>
            <person name="Andreopoulos W."/>
            <person name="He G."/>
            <person name="Johnson J."/>
            <person name="Nolan M."/>
            <person name="Tritt A."/>
            <person name="Barry K.W."/>
            <person name="Grigoriev I.V."/>
            <person name="Nagy L.G."/>
            <person name="Hibbett D."/>
            <person name="Henrissat B."/>
            <person name="Matheny P.B."/>
            <person name="Labbe J."/>
            <person name="Martin F.M."/>
        </authorList>
    </citation>
    <scope>NUCLEOTIDE SEQUENCE</scope>
    <source>
        <strain evidence="15">BPL690</strain>
    </source>
</reference>
<evidence type="ECO:0000256" key="1">
    <source>
        <dbReference type="ARBA" id="ARBA00001971"/>
    </source>
</evidence>
<evidence type="ECO:0000256" key="3">
    <source>
        <dbReference type="ARBA" id="ARBA00005179"/>
    </source>
</evidence>
<dbReference type="InterPro" id="IPR001128">
    <property type="entry name" value="Cyt_P450"/>
</dbReference>
<evidence type="ECO:0000256" key="4">
    <source>
        <dbReference type="ARBA" id="ARBA00010617"/>
    </source>
</evidence>
<comment type="similarity">
    <text evidence="4 14">Belongs to the cytochrome P450 family.</text>
</comment>
<evidence type="ECO:0000256" key="6">
    <source>
        <dbReference type="ARBA" id="ARBA00022692"/>
    </source>
</evidence>
<dbReference type="GO" id="GO:0016020">
    <property type="term" value="C:membrane"/>
    <property type="evidence" value="ECO:0007669"/>
    <property type="project" value="UniProtKB-SubCell"/>
</dbReference>
<dbReference type="Proteomes" id="UP001203297">
    <property type="component" value="Unassembled WGS sequence"/>
</dbReference>
<dbReference type="GO" id="GO:0005506">
    <property type="term" value="F:iron ion binding"/>
    <property type="evidence" value="ECO:0007669"/>
    <property type="project" value="InterPro"/>
</dbReference>
<dbReference type="PRINTS" id="PR00385">
    <property type="entry name" value="P450"/>
</dbReference>
<evidence type="ECO:0000313" key="15">
    <source>
        <dbReference type="EMBL" id="KAI0298169.1"/>
    </source>
</evidence>
<gene>
    <name evidence="15" type="ORF">B0F90DRAFT_1818854</name>
</gene>
<dbReference type="Pfam" id="PF00067">
    <property type="entry name" value="p450"/>
    <property type="match status" value="1"/>
</dbReference>
<dbReference type="InterPro" id="IPR017972">
    <property type="entry name" value="Cyt_P450_CS"/>
</dbReference>
<organism evidence="15 16">
    <name type="scientific">Multifurca ochricompacta</name>
    <dbReference type="NCBI Taxonomy" id="376703"/>
    <lineage>
        <taxon>Eukaryota</taxon>
        <taxon>Fungi</taxon>
        <taxon>Dikarya</taxon>
        <taxon>Basidiomycota</taxon>
        <taxon>Agaricomycotina</taxon>
        <taxon>Agaricomycetes</taxon>
        <taxon>Russulales</taxon>
        <taxon>Russulaceae</taxon>
        <taxon>Multifurca</taxon>
    </lineage>
</organism>
<keyword evidence="16" id="KW-1185">Reference proteome</keyword>
<evidence type="ECO:0000313" key="16">
    <source>
        <dbReference type="Proteomes" id="UP001203297"/>
    </source>
</evidence>
<dbReference type="SUPFAM" id="SSF48264">
    <property type="entry name" value="Cytochrome P450"/>
    <property type="match status" value="1"/>
</dbReference>
<feature type="binding site" description="axial binding residue" evidence="13">
    <location>
        <position position="467"/>
    </location>
    <ligand>
        <name>heme</name>
        <dbReference type="ChEBI" id="CHEBI:30413"/>
    </ligand>
    <ligandPart>
        <name>Fe</name>
        <dbReference type="ChEBI" id="CHEBI:18248"/>
    </ligandPart>
</feature>
<evidence type="ECO:0000256" key="7">
    <source>
        <dbReference type="ARBA" id="ARBA00022723"/>
    </source>
</evidence>
<dbReference type="AlphaFoldDB" id="A0AAD4M0Z6"/>
<dbReference type="PROSITE" id="PS00086">
    <property type="entry name" value="CYTOCHROME_P450"/>
    <property type="match status" value="1"/>
</dbReference>
<dbReference type="GO" id="GO:0016705">
    <property type="term" value="F:oxidoreductase activity, acting on paired donors, with incorporation or reduction of molecular oxygen"/>
    <property type="evidence" value="ECO:0007669"/>
    <property type="project" value="InterPro"/>
</dbReference>
<evidence type="ECO:0000256" key="14">
    <source>
        <dbReference type="RuleBase" id="RU000461"/>
    </source>
</evidence>
<evidence type="ECO:0000256" key="2">
    <source>
        <dbReference type="ARBA" id="ARBA00004370"/>
    </source>
</evidence>
<keyword evidence="5 13" id="KW-0349">Heme</keyword>
<keyword evidence="11 14" id="KW-0503">Monooxygenase</keyword>
<comment type="caution">
    <text evidence="15">The sequence shown here is derived from an EMBL/GenBank/DDBJ whole genome shotgun (WGS) entry which is preliminary data.</text>
</comment>
<comment type="pathway">
    <text evidence="3">Secondary metabolite biosynthesis.</text>
</comment>
<dbReference type="PANTHER" id="PTHR46300:SF2">
    <property type="entry name" value="CYTOCHROME P450 MONOOXYGENASE ALNH-RELATED"/>
    <property type="match status" value="1"/>
</dbReference>
<dbReference type="Gene3D" id="1.10.630.10">
    <property type="entry name" value="Cytochrome P450"/>
    <property type="match status" value="1"/>
</dbReference>
<evidence type="ECO:0000256" key="8">
    <source>
        <dbReference type="ARBA" id="ARBA00022989"/>
    </source>
</evidence>
<name>A0AAD4M0Z6_9AGAM</name>
<comment type="subcellular location">
    <subcellularLocation>
        <location evidence="2">Membrane</location>
    </subcellularLocation>
</comment>
<dbReference type="InterPro" id="IPR002401">
    <property type="entry name" value="Cyt_P450_E_grp-I"/>
</dbReference>
<dbReference type="CDD" id="cd11065">
    <property type="entry name" value="CYP64-like"/>
    <property type="match status" value="1"/>
</dbReference>
<evidence type="ECO:0000256" key="13">
    <source>
        <dbReference type="PIRSR" id="PIRSR602401-1"/>
    </source>
</evidence>
<protein>
    <submittedName>
        <fullName evidence="15">Cytochrome P450</fullName>
    </submittedName>
</protein>
<dbReference type="InterPro" id="IPR050364">
    <property type="entry name" value="Cytochrome_P450_fung"/>
</dbReference>
<dbReference type="InterPro" id="IPR036396">
    <property type="entry name" value="Cyt_P450_sf"/>
</dbReference>
<dbReference type="EMBL" id="WTXG01000030">
    <property type="protein sequence ID" value="KAI0298169.1"/>
    <property type="molecule type" value="Genomic_DNA"/>
</dbReference>
<dbReference type="PRINTS" id="PR00463">
    <property type="entry name" value="EP450I"/>
</dbReference>
<evidence type="ECO:0000256" key="11">
    <source>
        <dbReference type="ARBA" id="ARBA00023033"/>
    </source>
</evidence>
<keyword evidence="12" id="KW-0472">Membrane</keyword>
<proteinExistence type="inferred from homology"/>
<keyword evidence="6" id="KW-0812">Transmembrane</keyword>
<dbReference type="PANTHER" id="PTHR46300">
    <property type="entry name" value="P450, PUTATIVE (EUROFUNG)-RELATED-RELATED"/>
    <property type="match status" value="1"/>
</dbReference>
<keyword evidence="7 13" id="KW-0479">Metal-binding</keyword>
<accession>A0AAD4M0Z6</accession>
<keyword evidence="8" id="KW-1133">Transmembrane helix</keyword>
<dbReference type="GO" id="GO:0020037">
    <property type="term" value="F:heme binding"/>
    <property type="evidence" value="ECO:0007669"/>
    <property type="project" value="InterPro"/>
</dbReference>
<evidence type="ECO:0000256" key="10">
    <source>
        <dbReference type="ARBA" id="ARBA00023004"/>
    </source>
</evidence>
<keyword evidence="10 13" id="KW-0408">Iron</keyword>
<evidence type="ECO:0000256" key="5">
    <source>
        <dbReference type="ARBA" id="ARBA00022617"/>
    </source>
</evidence>
<evidence type="ECO:0000256" key="12">
    <source>
        <dbReference type="ARBA" id="ARBA00023136"/>
    </source>
</evidence>
<keyword evidence="9 14" id="KW-0560">Oxidoreductase</keyword>
<evidence type="ECO:0000256" key="9">
    <source>
        <dbReference type="ARBA" id="ARBA00023002"/>
    </source>
</evidence>